<name>A0A151MBR8_ALLMI</name>
<gene>
    <name evidence="1" type="ORF">Y1Q_0000603</name>
</gene>
<protein>
    <submittedName>
        <fullName evidence="1">Uncharacterized protein</fullName>
    </submittedName>
</protein>
<sequence>MTQPASLGSSLQSYCGGTNTATDCLLLRPGTSCQVPCFYVHPTRTLVQRVLETKGALGINCSLLINTMM</sequence>
<accession>A0A151MBR8</accession>
<reference evidence="1 2" key="1">
    <citation type="journal article" date="2012" name="Genome Biol.">
        <title>Sequencing three crocodilian genomes to illuminate the evolution of archosaurs and amniotes.</title>
        <authorList>
            <person name="St John J.A."/>
            <person name="Braun E.L."/>
            <person name="Isberg S.R."/>
            <person name="Miles L.G."/>
            <person name="Chong A.Y."/>
            <person name="Gongora J."/>
            <person name="Dalzell P."/>
            <person name="Moran C."/>
            <person name="Bed'hom B."/>
            <person name="Abzhanov A."/>
            <person name="Burgess S.C."/>
            <person name="Cooksey A.M."/>
            <person name="Castoe T.A."/>
            <person name="Crawford N.G."/>
            <person name="Densmore L.D."/>
            <person name="Drew J.C."/>
            <person name="Edwards S.V."/>
            <person name="Faircloth B.C."/>
            <person name="Fujita M.K."/>
            <person name="Greenwold M.J."/>
            <person name="Hoffmann F.G."/>
            <person name="Howard J.M."/>
            <person name="Iguchi T."/>
            <person name="Janes D.E."/>
            <person name="Khan S.Y."/>
            <person name="Kohno S."/>
            <person name="de Koning A.J."/>
            <person name="Lance S.L."/>
            <person name="McCarthy F.M."/>
            <person name="McCormack J.E."/>
            <person name="Merchant M.E."/>
            <person name="Peterson D.G."/>
            <person name="Pollock D.D."/>
            <person name="Pourmand N."/>
            <person name="Raney B.J."/>
            <person name="Roessler K.A."/>
            <person name="Sanford J.R."/>
            <person name="Sawyer R.H."/>
            <person name="Schmidt C.J."/>
            <person name="Triplett E.W."/>
            <person name="Tuberville T.D."/>
            <person name="Venegas-Anaya M."/>
            <person name="Howard J.T."/>
            <person name="Jarvis E.D."/>
            <person name="Guillette L.J.Jr."/>
            <person name="Glenn T.C."/>
            <person name="Green R.E."/>
            <person name="Ray D.A."/>
        </authorList>
    </citation>
    <scope>NUCLEOTIDE SEQUENCE [LARGE SCALE GENOMIC DNA]</scope>
    <source>
        <strain evidence="1">KSC_2009_1</strain>
    </source>
</reference>
<dbReference type="EMBL" id="AKHW03006283">
    <property type="protein sequence ID" value="KYO21951.1"/>
    <property type="molecule type" value="Genomic_DNA"/>
</dbReference>
<comment type="caution">
    <text evidence="1">The sequence shown here is derived from an EMBL/GenBank/DDBJ whole genome shotgun (WGS) entry which is preliminary data.</text>
</comment>
<organism evidence="1 2">
    <name type="scientific">Alligator mississippiensis</name>
    <name type="common">American alligator</name>
    <dbReference type="NCBI Taxonomy" id="8496"/>
    <lineage>
        <taxon>Eukaryota</taxon>
        <taxon>Metazoa</taxon>
        <taxon>Chordata</taxon>
        <taxon>Craniata</taxon>
        <taxon>Vertebrata</taxon>
        <taxon>Euteleostomi</taxon>
        <taxon>Archelosauria</taxon>
        <taxon>Archosauria</taxon>
        <taxon>Crocodylia</taxon>
        <taxon>Alligatoridae</taxon>
        <taxon>Alligatorinae</taxon>
        <taxon>Alligator</taxon>
    </lineage>
</organism>
<proteinExistence type="predicted"/>
<keyword evidence="2" id="KW-1185">Reference proteome</keyword>
<dbReference type="AlphaFoldDB" id="A0A151MBR8"/>
<evidence type="ECO:0000313" key="1">
    <source>
        <dbReference type="EMBL" id="KYO21951.1"/>
    </source>
</evidence>
<evidence type="ECO:0000313" key="2">
    <source>
        <dbReference type="Proteomes" id="UP000050525"/>
    </source>
</evidence>
<dbReference type="Proteomes" id="UP000050525">
    <property type="component" value="Unassembled WGS sequence"/>
</dbReference>